<dbReference type="Proteomes" id="UP001159405">
    <property type="component" value="Unassembled WGS sequence"/>
</dbReference>
<gene>
    <name evidence="2" type="ORF">PLOB_00040737</name>
</gene>
<keyword evidence="3" id="KW-1185">Reference proteome</keyword>
<name>A0ABN8PAA7_9CNID</name>
<evidence type="ECO:0000313" key="2">
    <source>
        <dbReference type="EMBL" id="CAH3139647.1"/>
    </source>
</evidence>
<feature type="compositionally biased region" description="Polar residues" evidence="1">
    <location>
        <begin position="16"/>
        <end position="33"/>
    </location>
</feature>
<feature type="region of interest" description="Disordered" evidence="1">
    <location>
        <begin position="1"/>
        <end position="46"/>
    </location>
</feature>
<organism evidence="2 3">
    <name type="scientific">Porites lobata</name>
    <dbReference type="NCBI Taxonomy" id="104759"/>
    <lineage>
        <taxon>Eukaryota</taxon>
        <taxon>Metazoa</taxon>
        <taxon>Cnidaria</taxon>
        <taxon>Anthozoa</taxon>
        <taxon>Hexacorallia</taxon>
        <taxon>Scleractinia</taxon>
        <taxon>Fungiina</taxon>
        <taxon>Poritidae</taxon>
        <taxon>Porites</taxon>
    </lineage>
</organism>
<sequence length="142" mass="15683">MRERRRSFKDTALQRGATSDANESNGEAESVQDSSSSSSSSPPSSMKKIKMYADYFHPGYCKAVLLAVLEKCSIRDIQLAKHLQPLKKMFGLSLLRGQDKNTYINNTALAAALNNNYVSFTDGSDLANLTTKDIKILKTVKD</sequence>
<reference evidence="2 3" key="1">
    <citation type="submission" date="2022-05" db="EMBL/GenBank/DDBJ databases">
        <authorList>
            <consortium name="Genoscope - CEA"/>
            <person name="William W."/>
        </authorList>
    </citation>
    <scope>NUCLEOTIDE SEQUENCE [LARGE SCALE GENOMIC DNA]</scope>
</reference>
<protein>
    <recommendedName>
        <fullName evidence="4">MAGE domain-containing protein</fullName>
    </recommendedName>
</protein>
<proteinExistence type="predicted"/>
<feature type="compositionally biased region" description="Low complexity" evidence="1">
    <location>
        <begin position="34"/>
        <end position="45"/>
    </location>
</feature>
<comment type="caution">
    <text evidence="2">The sequence shown here is derived from an EMBL/GenBank/DDBJ whole genome shotgun (WGS) entry which is preliminary data.</text>
</comment>
<accession>A0ABN8PAA7</accession>
<evidence type="ECO:0000256" key="1">
    <source>
        <dbReference type="SAM" id="MobiDB-lite"/>
    </source>
</evidence>
<dbReference type="EMBL" id="CALNXK010000063">
    <property type="protein sequence ID" value="CAH3139647.1"/>
    <property type="molecule type" value="Genomic_DNA"/>
</dbReference>
<evidence type="ECO:0008006" key="4">
    <source>
        <dbReference type="Google" id="ProtNLM"/>
    </source>
</evidence>
<evidence type="ECO:0000313" key="3">
    <source>
        <dbReference type="Proteomes" id="UP001159405"/>
    </source>
</evidence>